<dbReference type="SUPFAM" id="SSF53901">
    <property type="entry name" value="Thiolase-like"/>
    <property type="match status" value="1"/>
</dbReference>
<protein>
    <submittedName>
        <fullName evidence="2">3-oxoacyl-ACP synthase</fullName>
    </submittedName>
</protein>
<dbReference type="AlphaFoldDB" id="A0A345XJ70"/>
<evidence type="ECO:0000313" key="2">
    <source>
        <dbReference type="EMBL" id="AXK31686.1"/>
    </source>
</evidence>
<dbReference type="GO" id="GO:0044550">
    <property type="term" value="P:secondary metabolite biosynthetic process"/>
    <property type="evidence" value="ECO:0007669"/>
    <property type="project" value="TreeGrafter"/>
</dbReference>
<name>A0A345XJ70_9ACTN</name>
<feature type="compositionally biased region" description="Basic residues" evidence="1">
    <location>
        <begin position="1"/>
        <end position="14"/>
    </location>
</feature>
<reference evidence="2 3" key="1">
    <citation type="submission" date="2018-07" db="EMBL/GenBank/DDBJ databases">
        <title>Draft genome of the type strain Streptomyces armeniacus ATCC 15676.</title>
        <authorList>
            <person name="Labana P."/>
            <person name="Gosse J.T."/>
            <person name="Boddy C.N."/>
        </authorList>
    </citation>
    <scope>NUCLEOTIDE SEQUENCE [LARGE SCALE GENOMIC DNA]</scope>
    <source>
        <strain evidence="2 3">ATCC 15676</strain>
    </source>
</reference>
<evidence type="ECO:0000313" key="3">
    <source>
        <dbReference type="Proteomes" id="UP000254425"/>
    </source>
</evidence>
<dbReference type="GO" id="GO:0016747">
    <property type="term" value="F:acyltransferase activity, transferring groups other than amino-acyl groups"/>
    <property type="evidence" value="ECO:0007669"/>
    <property type="project" value="UniProtKB-ARBA"/>
</dbReference>
<dbReference type="KEGG" id="sarm:DVA86_02505"/>
<evidence type="ECO:0000256" key="1">
    <source>
        <dbReference type="SAM" id="MobiDB-lite"/>
    </source>
</evidence>
<organism evidence="2 3">
    <name type="scientific">Streptomyces armeniacus</name>
    <dbReference type="NCBI Taxonomy" id="83291"/>
    <lineage>
        <taxon>Bacteria</taxon>
        <taxon>Bacillati</taxon>
        <taxon>Actinomycetota</taxon>
        <taxon>Actinomycetes</taxon>
        <taxon>Kitasatosporales</taxon>
        <taxon>Streptomycetaceae</taxon>
        <taxon>Streptomyces</taxon>
    </lineage>
</organism>
<dbReference type="Proteomes" id="UP000254425">
    <property type="component" value="Chromosome"/>
</dbReference>
<dbReference type="EMBL" id="CP031320">
    <property type="protein sequence ID" value="AXK31686.1"/>
    <property type="molecule type" value="Genomic_DNA"/>
</dbReference>
<gene>
    <name evidence="2" type="ORF">DVA86_02505</name>
</gene>
<dbReference type="PANTHER" id="PTHR34069:SF2">
    <property type="entry name" value="BETA-KETOACYL-[ACYL-CARRIER-PROTEIN] SYNTHASE III"/>
    <property type="match status" value="1"/>
</dbReference>
<feature type="region of interest" description="Disordered" evidence="1">
    <location>
        <begin position="1"/>
        <end position="42"/>
    </location>
</feature>
<proteinExistence type="predicted"/>
<dbReference type="PANTHER" id="PTHR34069">
    <property type="entry name" value="3-OXOACYL-[ACYL-CARRIER-PROTEIN] SYNTHASE 3"/>
    <property type="match status" value="1"/>
</dbReference>
<accession>A0A345XJ70</accession>
<dbReference type="Gene3D" id="3.40.47.10">
    <property type="match status" value="2"/>
</dbReference>
<keyword evidence="3" id="KW-1185">Reference proteome</keyword>
<sequence length="379" mass="41040">MIRARPRPPYRRGVIRPSAGSEAGHPRWDLFRSTGGRVPDTARRDGAAPFALRAVVSYLPESTLPVAELPELDRLDDDERRACLALGIDSVRADDGMDATALAERAAGRLLEQAGRDPGELGALIVVEQRVPGTLLSSAATHLQHLLKAEHALTFSVGGLGCVSVTPALLTARGLLAADPELDEVLVAHGSKPVSPQARYRHPVTVNGDSGQALLIGRDGPVRLLDAVQETNGAYWDLFHVDYRDVRSELWREDCTDPPGYSFRLAIETRNRLAALLRRLLERNGLAQDDVRGFVSQNLSVGSQTFTEESLGLSLLPVCRENLRENGHLGPNDVFLNLRTAMERGALGPGDRVVLINVSPVAAWSLLLVEIGPQEPATP</sequence>
<dbReference type="InterPro" id="IPR016039">
    <property type="entry name" value="Thiolase-like"/>
</dbReference>